<keyword evidence="1" id="KW-0472">Membrane</keyword>
<evidence type="ECO:0000256" key="1">
    <source>
        <dbReference type="SAM" id="Phobius"/>
    </source>
</evidence>
<comment type="caution">
    <text evidence="2">The sequence shown here is derived from an EMBL/GenBank/DDBJ whole genome shotgun (WGS) entry which is preliminary data.</text>
</comment>
<reference evidence="2" key="1">
    <citation type="submission" date="2022-08" db="EMBL/GenBank/DDBJ databases">
        <title>The genomic sequence of strain Paenibacillus sp. SCIV0701.</title>
        <authorList>
            <person name="Zhao H."/>
        </authorList>
    </citation>
    <scope>NUCLEOTIDE SEQUENCE</scope>
    <source>
        <strain evidence="2">SCIV0701</strain>
    </source>
</reference>
<feature type="transmembrane region" description="Helical" evidence="1">
    <location>
        <begin position="100"/>
        <end position="121"/>
    </location>
</feature>
<feature type="transmembrane region" description="Helical" evidence="1">
    <location>
        <begin position="73"/>
        <end position="93"/>
    </location>
</feature>
<dbReference type="AlphaFoldDB" id="A0A9X2MT52"/>
<dbReference type="Proteomes" id="UP001141950">
    <property type="component" value="Unassembled WGS sequence"/>
</dbReference>
<name>A0A9X2MT52_9BACL</name>
<dbReference type="EMBL" id="JANIPJ010000014">
    <property type="protein sequence ID" value="MCR2805980.1"/>
    <property type="molecule type" value="Genomic_DNA"/>
</dbReference>
<feature type="transmembrane region" description="Helical" evidence="1">
    <location>
        <begin position="31"/>
        <end position="53"/>
    </location>
</feature>
<organism evidence="2 3">
    <name type="scientific">Paenibacillus soyae</name>
    <dbReference type="NCBI Taxonomy" id="2969249"/>
    <lineage>
        <taxon>Bacteria</taxon>
        <taxon>Bacillati</taxon>
        <taxon>Bacillota</taxon>
        <taxon>Bacilli</taxon>
        <taxon>Bacillales</taxon>
        <taxon>Paenibacillaceae</taxon>
        <taxon>Paenibacillus</taxon>
    </lineage>
</organism>
<dbReference type="RefSeq" id="WP_257449010.1">
    <property type="nucleotide sequence ID" value="NZ_JANIPJ010000014.1"/>
</dbReference>
<sequence length="293" mass="33750">MSANTYWFLGLSLISVIILIVMLVKKDKTTIFLMLMTMTQIAYLIETVIYIFLDAYRYYPKIISSDAFYDSNMGALTSNMFIVPTLATVIGAFRLRWRWILVFIALLAVVEWLFLNAHVYTHNWWKTGYTSTGLLVYFPISLIVYRRLLRPASGWLHHLLLFLSVAPIMGTLHIIPIMLFLNRSYHPGWFAEPGRETTAFSAIYYVASTLCLIGILMLKWRRTWPKYALLAAFYSGVTVVLQWTGLLSIHTWWDPIYFTLFPLGAYFVASRMSKRLKQGSPHASGRKKSLPGS</sequence>
<protein>
    <submittedName>
        <fullName evidence="2">Uncharacterized protein</fullName>
    </submittedName>
</protein>
<evidence type="ECO:0000313" key="3">
    <source>
        <dbReference type="Proteomes" id="UP001141950"/>
    </source>
</evidence>
<keyword evidence="1" id="KW-0812">Transmembrane</keyword>
<feature type="transmembrane region" description="Helical" evidence="1">
    <location>
        <begin position="160"/>
        <end position="182"/>
    </location>
</feature>
<proteinExistence type="predicted"/>
<feature type="transmembrane region" description="Helical" evidence="1">
    <location>
        <begin position="127"/>
        <end position="148"/>
    </location>
</feature>
<evidence type="ECO:0000313" key="2">
    <source>
        <dbReference type="EMBL" id="MCR2805980.1"/>
    </source>
</evidence>
<feature type="transmembrane region" description="Helical" evidence="1">
    <location>
        <begin position="227"/>
        <end position="246"/>
    </location>
</feature>
<feature type="transmembrane region" description="Helical" evidence="1">
    <location>
        <begin position="202"/>
        <end position="220"/>
    </location>
</feature>
<feature type="transmembrane region" description="Helical" evidence="1">
    <location>
        <begin position="6"/>
        <end position="24"/>
    </location>
</feature>
<accession>A0A9X2MT52</accession>
<keyword evidence="3" id="KW-1185">Reference proteome</keyword>
<keyword evidence="1" id="KW-1133">Transmembrane helix</keyword>
<feature type="transmembrane region" description="Helical" evidence="1">
    <location>
        <begin position="252"/>
        <end position="269"/>
    </location>
</feature>
<gene>
    <name evidence="2" type="ORF">NQZ67_19020</name>
</gene>